<dbReference type="Gene3D" id="1.10.510.10">
    <property type="entry name" value="Transferase(Phosphotransferase) domain 1"/>
    <property type="match status" value="1"/>
</dbReference>
<dbReference type="SUPFAM" id="SSF48371">
    <property type="entry name" value="ARM repeat"/>
    <property type="match status" value="1"/>
</dbReference>
<sequence length="1256" mass="138846">MNNYQIYDEVGKGRYSIVYKGRLKKSIDYYAVSSIDKSQRQRVQTNVRFLRTANHPHVIKFHNWYETNNHLWVVTELCTGGDLRQVLHPENHLSEAAVRLYGGDIAEGLMYIHMCGVVYRDLKPSSILMDSTMTMRFYNFGISCAFPVSSGEGTVGTARYMAPELFTKEGVPSMASDLWSFGCLLLEMRSGKPPFDAPDLETLIPSILTEPYEPHEDLSDDLNELLKMLLVKDPLKRATWEDVVACPFWQGRLQLPENPFPPQPAFDKMKKRATQGGEGKGGQGWPMSSEDVKKAVEWVVETATRNHILLQSLSDGTTFIGPGVNDEIDTTDHSGKCEVATDRTPMVADDNPSASPASRGVPAGENTCVGWRGTDLPHHPSKQAGDRKKEGVGAEKDPDAGHSKKDNARQPAVCGKLSTSLIGNLLSHQSDAHVRPLVMNSRIERFVEQKYDTKALGFDPLTKTELKGCDEQQKAHFVTTLYKRLSSSSTTYEEKLNILCYFEAVCADSSIANFVVNSSVMTLCLKMAGHRKAPSTFRATAASIMGILVRHATFIHHDLAKINILASILKACVEEESTRVRRKLVACFGEFLIYICVQQERDRAAWGVDIPATFNVYKAILEDADDVLKHYGIKTIENLASMSDHKIALDAFTNPETISLLLTVYSSPCTQTCTDYMRTGAICTALKLTMLREELMPIFLDSTHVNLEEFGDVFTTMGNTKLVQTLLTFMNMALIKSLVGLRHPGLAELGKPDSTSPFASSALTGDEARGVLAKVIGVAELALRGLCSGSEHMSAAIKGKTLMLLVLLGCADPHLLVRLLSSSRLAAHVDSIARDKDSYVQRSARALVSYLSALFSSQMAELVPGSSPQSVQCVSGALCNITKTKFLGSMLSFGDDVFANIGRCLALSFSSSRFAVAEANFHKLIENLAQNSEQVLKHRFTVTHEIIPPYLSMLKDTDVERRFLSLRILRALVAPLGDESALTAEEKQDEGERLDHLMQGVAEMLPELLKEEEPIPVQATGLLVTCGERRPKTFAAIATVDFIDSVVCCMTSSKHGSLRGLLQLLLLALRTERGAELISHLAKPGFFENLLKITTMAMERELDELLEPCCELATFILRQSVGDPNSTLVRQPFLMLAPRAVETLWLPLCTSPTEAISDSAAQSVFYFAKLSTKAQVEILSDEGIKHVREVMDRRRGHEAVVYIIRTLRFMCDQGRKGEMQKVMSWLPTILESIERDEKYGDAAAAEAQGLRELLCA</sequence>
<dbReference type="Proteomes" id="UP000000702">
    <property type="component" value="Unassembled WGS sequence"/>
</dbReference>
<dbReference type="Gene3D" id="1.25.10.10">
    <property type="entry name" value="Leucine-rich Repeat Variant"/>
    <property type="match status" value="1"/>
</dbReference>
<feature type="repeat" description="HEAT" evidence="1">
    <location>
        <begin position="946"/>
        <end position="983"/>
    </location>
</feature>
<proteinExistence type="predicted"/>
<protein>
    <submittedName>
        <fullName evidence="4">WGS project CAEQ00000000 data, annotated contig 2217</fullName>
    </submittedName>
</protein>
<dbReference type="InterPro" id="IPR011989">
    <property type="entry name" value="ARM-like"/>
</dbReference>
<evidence type="ECO:0000259" key="3">
    <source>
        <dbReference type="PROSITE" id="PS50011"/>
    </source>
</evidence>
<dbReference type="GO" id="GO:0008017">
    <property type="term" value="F:microtubule binding"/>
    <property type="evidence" value="ECO:0007669"/>
    <property type="project" value="InterPro"/>
</dbReference>
<dbReference type="InterPro" id="IPR044591">
    <property type="entry name" value="RUK"/>
</dbReference>
<evidence type="ECO:0000256" key="1">
    <source>
        <dbReference type="PROSITE-ProRule" id="PRU00103"/>
    </source>
</evidence>
<dbReference type="EMBL" id="CAEQ01001704">
    <property type="protein sequence ID" value="CCD14930.1"/>
    <property type="molecule type" value="Genomic_DNA"/>
</dbReference>
<dbReference type="PROSITE" id="PS50077">
    <property type="entry name" value="HEAT_REPEAT"/>
    <property type="match status" value="1"/>
</dbReference>
<name>F9WCD7_TRYCI</name>
<dbReference type="InterPro" id="IPR016024">
    <property type="entry name" value="ARM-type_fold"/>
</dbReference>
<dbReference type="VEuPathDB" id="TriTrypDB:TcIL3000_0_54990"/>
<dbReference type="InterPro" id="IPR056981">
    <property type="entry name" value="HEAT_ULK4_RUNKEL"/>
</dbReference>
<gene>
    <name evidence="4" type="ORF">TCIL3000_0_54990</name>
</gene>
<dbReference type="GO" id="GO:0005524">
    <property type="term" value="F:ATP binding"/>
    <property type="evidence" value="ECO:0007669"/>
    <property type="project" value="InterPro"/>
</dbReference>
<dbReference type="PROSITE" id="PS50011">
    <property type="entry name" value="PROTEIN_KINASE_DOM"/>
    <property type="match status" value="1"/>
</dbReference>
<reference evidence="4 5" key="2">
    <citation type="journal article" date="2012" name="Proc. Natl. Acad. Sci. U.S.A.">
        <title>Antigenic diversity is generated by distinct evolutionary mechanisms in African trypanosome species.</title>
        <authorList>
            <person name="Jackson A.P."/>
            <person name="Berry A."/>
            <person name="Aslett M."/>
            <person name="Allison H.C."/>
            <person name="Burton P."/>
            <person name="Vavrova-Anderson J."/>
            <person name="Brown R."/>
            <person name="Browne H."/>
            <person name="Corton N."/>
            <person name="Hauser H."/>
            <person name="Gamble J."/>
            <person name="Gilderthorp R."/>
            <person name="Marcello L."/>
            <person name="McQuillan J."/>
            <person name="Otto T.D."/>
            <person name="Quail M.A."/>
            <person name="Sanders M.J."/>
            <person name="van Tonder A."/>
            <person name="Ginger M.L."/>
            <person name="Field M.C."/>
            <person name="Barry J.D."/>
            <person name="Hertz-Fowler C."/>
            <person name="Berriman M."/>
        </authorList>
    </citation>
    <scope>NUCLEOTIDE SEQUENCE [LARGE SCALE GENOMIC DNA]</scope>
    <source>
        <strain evidence="4 5">IL3000</strain>
    </source>
</reference>
<feature type="domain" description="Protein kinase" evidence="3">
    <location>
        <begin position="4"/>
        <end position="249"/>
    </location>
</feature>
<reference evidence="5" key="1">
    <citation type="submission" date="2011-07" db="EMBL/GenBank/DDBJ databases">
        <title>Divergent evolution of antigenic variation in African trypanosomes.</title>
        <authorList>
            <person name="Jackson A.P."/>
            <person name="Berry A."/>
            <person name="Allison H.C."/>
            <person name="Burton P."/>
            <person name="Anderson J."/>
            <person name="Aslett M."/>
            <person name="Brown R."/>
            <person name="Corton N."/>
            <person name="Harris D."/>
            <person name="Hauser H."/>
            <person name="Gamble J."/>
            <person name="Gilderthorp R."/>
            <person name="McQuillan J."/>
            <person name="Quail M.A."/>
            <person name="Sanders M."/>
            <person name="Van Tonder A."/>
            <person name="Ginger M.L."/>
            <person name="Donelson J.E."/>
            <person name="Field M.C."/>
            <person name="Barry J.D."/>
            <person name="Berriman M."/>
            <person name="Hertz-Fowler C."/>
        </authorList>
    </citation>
    <scope>NUCLEOTIDE SEQUENCE [LARGE SCALE GENOMIC DNA]</scope>
    <source>
        <strain evidence="5">IL3000</strain>
    </source>
</reference>
<dbReference type="OMA" id="NWYETNN"/>
<dbReference type="PANTHER" id="PTHR46562">
    <property type="entry name" value="SERINE/THREONINE-KINASE ULK4-LIKE PROTEIN-RELATED"/>
    <property type="match status" value="1"/>
</dbReference>
<dbReference type="InterPro" id="IPR000719">
    <property type="entry name" value="Prot_kinase_dom"/>
</dbReference>
<dbReference type="InterPro" id="IPR011009">
    <property type="entry name" value="Kinase-like_dom_sf"/>
</dbReference>
<feature type="compositionally biased region" description="Basic and acidic residues" evidence="2">
    <location>
        <begin position="384"/>
        <end position="408"/>
    </location>
</feature>
<feature type="region of interest" description="Disordered" evidence="2">
    <location>
        <begin position="341"/>
        <end position="411"/>
    </location>
</feature>
<keyword evidence="5" id="KW-1185">Reference proteome</keyword>
<evidence type="ECO:0000313" key="4">
    <source>
        <dbReference type="EMBL" id="CCD14930.1"/>
    </source>
</evidence>
<dbReference type="SUPFAM" id="SSF56112">
    <property type="entry name" value="Protein kinase-like (PK-like)"/>
    <property type="match status" value="1"/>
</dbReference>
<dbReference type="InterPro" id="IPR021133">
    <property type="entry name" value="HEAT_type_2"/>
</dbReference>
<organism evidence="4 5">
    <name type="scientific">Trypanosoma congolense (strain IL3000)</name>
    <dbReference type="NCBI Taxonomy" id="1068625"/>
    <lineage>
        <taxon>Eukaryota</taxon>
        <taxon>Discoba</taxon>
        <taxon>Euglenozoa</taxon>
        <taxon>Kinetoplastea</taxon>
        <taxon>Metakinetoplastina</taxon>
        <taxon>Trypanosomatida</taxon>
        <taxon>Trypanosomatidae</taxon>
        <taxon>Trypanosoma</taxon>
        <taxon>Nannomonas</taxon>
    </lineage>
</organism>
<evidence type="ECO:0000313" key="5">
    <source>
        <dbReference type="Proteomes" id="UP000000702"/>
    </source>
</evidence>
<dbReference type="Pfam" id="PF23606">
    <property type="entry name" value="HEAT_ULK4"/>
    <property type="match status" value="1"/>
</dbReference>
<accession>F9WCD7</accession>
<evidence type="ECO:0000256" key="2">
    <source>
        <dbReference type="SAM" id="MobiDB-lite"/>
    </source>
</evidence>
<dbReference type="AlphaFoldDB" id="F9WCD7"/>
<dbReference type="Pfam" id="PF00069">
    <property type="entry name" value="Pkinase"/>
    <property type="match status" value="1"/>
</dbReference>
<dbReference type="PANTHER" id="PTHR46562:SF1">
    <property type="entry name" value="SERINE_THREONINE-PROTEIN KINASE ULK4"/>
    <property type="match status" value="1"/>
</dbReference>
<dbReference type="GO" id="GO:0004672">
    <property type="term" value="F:protein kinase activity"/>
    <property type="evidence" value="ECO:0007669"/>
    <property type="project" value="InterPro"/>
</dbReference>
<comment type="caution">
    <text evidence="4">The sequence shown here is derived from an EMBL/GenBank/DDBJ whole genome shotgun (WGS) entry which is preliminary data.</text>
</comment>